<reference evidence="1 2" key="1">
    <citation type="journal article" date="2023" name="Arcadia Sci">
        <title>De novo assembly of a long-read Amblyomma americanum tick genome.</title>
        <authorList>
            <person name="Chou S."/>
            <person name="Poskanzer K.E."/>
            <person name="Rollins M."/>
            <person name="Thuy-Boun P.S."/>
        </authorList>
    </citation>
    <scope>NUCLEOTIDE SEQUENCE [LARGE SCALE GENOMIC DNA]</scope>
    <source>
        <strain evidence="1">F_SG_1</strain>
        <tissue evidence="1">Salivary glands</tissue>
    </source>
</reference>
<dbReference type="AlphaFoldDB" id="A0AAQ4DRQ4"/>
<evidence type="ECO:0000313" key="1">
    <source>
        <dbReference type="EMBL" id="KAK8765144.1"/>
    </source>
</evidence>
<organism evidence="1 2">
    <name type="scientific">Amblyomma americanum</name>
    <name type="common">Lone star tick</name>
    <dbReference type="NCBI Taxonomy" id="6943"/>
    <lineage>
        <taxon>Eukaryota</taxon>
        <taxon>Metazoa</taxon>
        <taxon>Ecdysozoa</taxon>
        <taxon>Arthropoda</taxon>
        <taxon>Chelicerata</taxon>
        <taxon>Arachnida</taxon>
        <taxon>Acari</taxon>
        <taxon>Parasitiformes</taxon>
        <taxon>Ixodida</taxon>
        <taxon>Ixodoidea</taxon>
        <taxon>Ixodidae</taxon>
        <taxon>Amblyomminae</taxon>
        <taxon>Amblyomma</taxon>
    </lineage>
</organism>
<sequence length="76" mass="8215">MHLLPDAGRVRRFEPAIEFLVAPGISPPLASERTPPPNGQFRKAIIFALWSARDAGAAVADSENRCSGPVTFRSRA</sequence>
<evidence type="ECO:0000313" key="2">
    <source>
        <dbReference type="Proteomes" id="UP001321473"/>
    </source>
</evidence>
<name>A0AAQ4DRQ4_AMBAM</name>
<accession>A0AAQ4DRQ4</accession>
<gene>
    <name evidence="1" type="ORF">V5799_032247</name>
</gene>
<comment type="caution">
    <text evidence="1">The sequence shown here is derived from an EMBL/GenBank/DDBJ whole genome shotgun (WGS) entry which is preliminary data.</text>
</comment>
<proteinExistence type="predicted"/>
<dbReference type="EMBL" id="JARKHS020027675">
    <property type="protein sequence ID" value="KAK8765144.1"/>
    <property type="molecule type" value="Genomic_DNA"/>
</dbReference>
<dbReference type="Proteomes" id="UP001321473">
    <property type="component" value="Unassembled WGS sequence"/>
</dbReference>
<keyword evidence="2" id="KW-1185">Reference proteome</keyword>
<protein>
    <submittedName>
        <fullName evidence="1">Uncharacterized protein</fullName>
    </submittedName>
</protein>